<sequence length="69" mass="7496">MPEYSISWNVEIDADTPVHAAFAALALQRDPTSWATVFTVHTDDGDVVVDLNPHQPGPPRLSGPWTLTA</sequence>
<keyword evidence="2" id="KW-1185">Reference proteome</keyword>
<dbReference type="KEGG" id="svt:SVTN_40770"/>
<organism evidence="1 2">
    <name type="scientific">Streptomyces vietnamensis</name>
    <dbReference type="NCBI Taxonomy" id="362257"/>
    <lineage>
        <taxon>Bacteria</taxon>
        <taxon>Bacillati</taxon>
        <taxon>Actinomycetota</taxon>
        <taxon>Actinomycetes</taxon>
        <taxon>Kitasatosporales</taxon>
        <taxon>Streptomycetaceae</taxon>
        <taxon>Streptomyces</taxon>
    </lineage>
</organism>
<geneLocation type="plasmid" evidence="1 2">
    <name>pSVL1</name>
</geneLocation>
<dbReference type="AlphaFoldDB" id="A0A0B5I8Y2"/>
<protein>
    <submittedName>
        <fullName evidence="1">Uncharacterized protein</fullName>
    </submittedName>
</protein>
<gene>
    <name evidence="1" type="ORF">SVTN_40770</name>
</gene>
<accession>A0A0B5I8Y2</accession>
<name>A0A0B5I8Y2_9ACTN</name>
<reference evidence="1 2" key="1">
    <citation type="submission" date="2014-12" db="EMBL/GenBank/DDBJ databases">
        <title>Complete genome sequence of Streptomyces vietnamensis strain GIMV4.0001, a genetic manipulable producer of the benzoisochromanequinone antibiotic granaticin.</title>
        <authorList>
            <person name="Deng M.R."/>
            <person name="Guo J."/>
            <person name="Ma L.Y."/>
            <person name="Feng G.D."/>
            <person name="Mo C.Y."/>
            <person name="Zhu H.H."/>
        </authorList>
    </citation>
    <scope>NUCLEOTIDE SEQUENCE [LARGE SCALE GENOMIC DNA]</scope>
    <source>
        <strain evidence="2">GIMV4.0001</strain>
        <plasmid evidence="1 2">pSVL1</plasmid>
    </source>
</reference>
<dbReference type="Proteomes" id="UP000031774">
    <property type="component" value="Plasmid pSVL1"/>
</dbReference>
<dbReference type="RefSeq" id="WP_041134957.1">
    <property type="nucleotide sequence ID" value="NZ_CP010408.1"/>
</dbReference>
<dbReference type="EMBL" id="CP010408">
    <property type="protein sequence ID" value="AJF70490.1"/>
    <property type="molecule type" value="Genomic_DNA"/>
</dbReference>
<keyword evidence="1" id="KW-0614">Plasmid</keyword>
<proteinExistence type="predicted"/>
<evidence type="ECO:0000313" key="2">
    <source>
        <dbReference type="Proteomes" id="UP000031774"/>
    </source>
</evidence>
<evidence type="ECO:0000313" key="1">
    <source>
        <dbReference type="EMBL" id="AJF70490.1"/>
    </source>
</evidence>
<dbReference type="HOGENOM" id="CLU_2774351_0_0_11"/>